<evidence type="ECO:0000256" key="1">
    <source>
        <dbReference type="ARBA" id="ARBA00004496"/>
    </source>
</evidence>
<evidence type="ECO:0000259" key="10">
    <source>
        <dbReference type="PROSITE" id="PS50110"/>
    </source>
</evidence>
<dbReference type="InterPro" id="IPR051552">
    <property type="entry name" value="HptR"/>
</dbReference>
<dbReference type="Proteomes" id="UP001229346">
    <property type="component" value="Unassembled WGS sequence"/>
</dbReference>
<accession>A0ABT9U7W7</accession>
<dbReference type="PRINTS" id="PR00032">
    <property type="entry name" value="HTHARAC"/>
</dbReference>
<dbReference type="PROSITE" id="PS50110">
    <property type="entry name" value="RESPONSE_REGULATORY"/>
    <property type="match status" value="1"/>
</dbReference>
<dbReference type="EMBL" id="JAUSSU010000012">
    <property type="protein sequence ID" value="MDQ0115755.1"/>
    <property type="molecule type" value="Genomic_DNA"/>
</dbReference>
<proteinExistence type="predicted"/>
<name>A0ABT9U7W7_PAEHA</name>
<dbReference type="InterPro" id="IPR011006">
    <property type="entry name" value="CheY-like_superfamily"/>
</dbReference>
<evidence type="ECO:0000256" key="5">
    <source>
        <dbReference type="ARBA" id="ARBA00023015"/>
    </source>
</evidence>
<evidence type="ECO:0000256" key="8">
    <source>
        <dbReference type="PROSITE-ProRule" id="PRU00169"/>
    </source>
</evidence>
<evidence type="ECO:0000256" key="3">
    <source>
        <dbReference type="ARBA" id="ARBA00022553"/>
    </source>
</evidence>
<dbReference type="InterPro" id="IPR018062">
    <property type="entry name" value="HTH_AraC-typ_CS"/>
</dbReference>
<sequence>MDHLLRVLIADDEPIIREGVRDSVDWESLGMRVCAEAEDGEEALELALALRIQVALVDLNMPIMNGIELMKELRQKLPQCRIIIITGHDEFAYAQEAIRLSVDDYILKPANSEQLRQVLTRIRHELEATQKQEVHLQQASKQIAKNFPLMRERFCLEWIEGTMTETELREQLEFLQLPAASPDMLCVIRWPEVVTSVQLRKENDRQLFMFAIENIIGEMLASYEKTMFRDHSGLIVAIVWGTVPETLISDMQHAVQAYLKISIHVHAQPIENGLLSIPAVYRHSKSSIFKEAQMSPLVRKAKDYIRETYTEADMSLEAFAQLMQVSPVYLSRIIKQELGSSFVSLVTQTRIAKAIQLLNATDMPINEIAEKVGYDTQHYFSTAFKKAVGVSPNQYRKGAAFHEDDN</sequence>
<evidence type="ECO:0000259" key="9">
    <source>
        <dbReference type="PROSITE" id="PS01124"/>
    </source>
</evidence>
<comment type="caution">
    <text evidence="11">The sequence shown here is derived from an EMBL/GenBank/DDBJ whole genome shotgun (WGS) entry which is preliminary data.</text>
</comment>
<dbReference type="RefSeq" id="WP_307207670.1">
    <property type="nucleotide sequence ID" value="NZ_JAUSSU010000012.1"/>
</dbReference>
<dbReference type="CDD" id="cd00093">
    <property type="entry name" value="HTH_XRE"/>
    <property type="match status" value="1"/>
</dbReference>
<keyword evidence="2" id="KW-0963">Cytoplasm</keyword>
<evidence type="ECO:0000256" key="2">
    <source>
        <dbReference type="ARBA" id="ARBA00022490"/>
    </source>
</evidence>
<evidence type="ECO:0000256" key="4">
    <source>
        <dbReference type="ARBA" id="ARBA00023012"/>
    </source>
</evidence>
<dbReference type="InterPro" id="IPR001387">
    <property type="entry name" value="Cro/C1-type_HTH"/>
</dbReference>
<dbReference type="PROSITE" id="PS01124">
    <property type="entry name" value="HTH_ARAC_FAMILY_2"/>
    <property type="match status" value="1"/>
</dbReference>
<dbReference type="CDD" id="cd17536">
    <property type="entry name" value="REC_YesN-like"/>
    <property type="match status" value="1"/>
</dbReference>
<feature type="modified residue" description="4-aspartylphosphate" evidence="8">
    <location>
        <position position="58"/>
    </location>
</feature>
<dbReference type="PROSITE" id="PS00041">
    <property type="entry name" value="HTH_ARAC_FAMILY_1"/>
    <property type="match status" value="1"/>
</dbReference>
<dbReference type="PANTHER" id="PTHR42713">
    <property type="entry name" value="HISTIDINE KINASE-RELATED"/>
    <property type="match status" value="1"/>
</dbReference>
<evidence type="ECO:0000256" key="6">
    <source>
        <dbReference type="ARBA" id="ARBA00023125"/>
    </source>
</evidence>
<dbReference type="InterPro" id="IPR009057">
    <property type="entry name" value="Homeodomain-like_sf"/>
</dbReference>
<evidence type="ECO:0000313" key="11">
    <source>
        <dbReference type="EMBL" id="MDQ0115755.1"/>
    </source>
</evidence>
<organism evidence="11 12">
    <name type="scientific">Paenibacillus harenae</name>
    <dbReference type="NCBI Taxonomy" id="306543"/>
    <lineage>
        <taxon>Bacteria</taxon>
        <taxon>Bacillati</taxon>
        <taxon>Bacillota</taxon>
        <taxon>Bacilli</taxon>
        <taxon>Bacillales</taxon>
        <taxon>Paenibacillaceae</taxon>
        <taxon>Paenibacillus</taxon>
    </lineage>
</organism>
<dbReference type="InterPro" id="IPR001789">
    <property type="entry name" value="Sig_transdc_resp-reg_receiver"/>
</dbReference>
<reference evidence="11 12" key="1">
    <citation type="submission" date="2023-07" db="EMBL/GenBank/DDBJ databases">
        <title>Sorghum-associated microbial communities from plants grown in Nebraska, USA.</title>
        <authorList>
            <person name="Schachtman D."/>
        </authorList>
    </citation>
    <scope>NUCLEOTIDE SEQUENCE [LARGE SCALE GENOMIC DNA]</scope>
    <source>
        <strain evidence="11 12">CC482</strain>
    </source>
</reference>
<keyword evidence="7" id="KW-0804">Transcription</keyword>
<keyword evidence="3 8" id="KW-0597">Phosphoprotein</keyword>
<feature type="domain" description="HTH araC/xylS-type" evidence="9">
    <location>
        <begin position="299"/>
        <end position="398"/>
    </location>
</feature>
<keyword evidence="5" id="KW-0805">Transcription regulation</keyword>
<dbReference type="Pfam" id="PF12833">
    <property type="entry name" value="HTH_18"/>
    <property type="match status" value="1"/>
</dbReference>
<evidence type="ECO:0000256" key="7">
    <source>
        <dbReference type="ARBA" id="ARBA00023163"/>
    </source>
</evidence>
<gene>
    <name evidence="11" type="ORF">J2T15_005222</name>
</gene>
<dbReference type="SMART" id="SM00448">
    <property type="entry name" value="REC"/>
    <property type="match status" value="1"/>
</dbReference>
<dbReference type="InterPro" id="IPR018060">
    <property type="entry name" value="HTH_AraC"/>
</dbReference>
<protein>
    <submittedName>
        <fullName evidence="11">Two-component system response regulator YesN</fullName>
    </submittedName>
</protein>
<comment type="subcellular location">
    <subcellularLocation>
        <location evidence="1">Cytoplasm</location>
    </subcellularLocation>
</comment>
<dbReference type="SUPFAM" id="SSF52172">
    <property type="entry name" value="CheY-like"/>
    <property type="match status" value="1"/>
</dbReference>
<evidence type="ECO:0000313" key="12">
    <source>
        <dbReference type="Proteomes" id="UP001229346"/>
    </source>
</evidence>
<dbReference type="Pfam" id="PF00072">
    <property type="entry name" value="Response_reg"/>
    <property type="match status" value="1"/>
</dbReference>
<keyword evidence="12" id="KW-1185">Reference proteome</keyword>
<keyword evidence="4" id="KW-0902">Two-component regulatory system</keyword>
<dbReference type="InterPro" id="IPR020449">
    <property type="entry name" value="Tscrpt_reg_AraC-type_HTH"/>
</dbReference>
<dbReference type="Gene3D" id="3.40.50.2300">
    <property type="match status" value="1"/>
</dbReference>
<dbReference type="Gene3D" id="1.10.10.60">
    <property type="entry name" value="Homeodomain-like"/>
    <property type="match status" value="2"/>
</dbReference>
<feature type="domain" description="Response regulatory" evidence="10">
    <location>
        <begin position="6"/>
        <end position="123"/>
    </location>
</feature>
<dbReference type="SUPFAM" id="SSF46689">
    <property type="entry name" value="Homeodomain-like"/>
    <property type="match status" value="1"/>
</dbReference>
<keyword evidence="6" id="KW-0238">DNA-binding</keyword>
<dbReference type="PANTHER" id="PTHR42713:SF3">
    <property type="entry name" value="TRANSCRIPTIONAL REGULATORY PROTEIN HPTR"/>
    <property type="match status" value="1"/>
</dbReference>
<dbReference type="SMART" id="SM00342">
    <property type="entry name" value="HTH_ARAC"/>
    <property type="match status" value="1"/>
</dbReference>